<accession>A0A4S3PTN6</accession>
<dbReference type="OrthoDB" id="2884954at2"/>
<dbReference type="Pfam" id="PF06691">
    <property type="entry name" value="DUF1189"/>
    <property type="match status" value="1"/>
</dbReference>
<evidence type="ECO:0000313" key="2">
    <source>
        <dbReference type="EMBL" id="THE13110.1"/>
    </source>
</evidence>
<sequence>MNGYLSSDGKVSLCLIIFKRNEWLYVKLMSTVIDSLRLPNKAAMKRLNKLEMRHTILFLLFLLFIIALPIEINLLLDDSYKESDIPQNIYIIQVLLFYPFLMLFLGIAGISVLAGLGVGISKLTHRQLKFQFLWKMCAFALTKPIIVFALANILIGTHWIVNTIVFILLFYTILRMIFHYPKRIKTHN</sequence>
<protein>
    <submittedName>
        <fullName evidence="2">DUF1189 domain-containing protein</fullName>
    </submittedName>
</protein>
<keyword evidence="1" id="KW-0472">Membrane</keyword>
<dbReference type="EMBL" id="SLUB01000011">
    <property type="protein sequence ID" value="THE13110.1"/>
    <property type="molecule type" value="Genomic_DNA"/>
</dbReference>
<feature type="transmembrane region" description="Helical" evidence="1">
    <location>
        <begin position="96"/>
        <end position="120"/>
    </location>
</feature>
<keyword evidence="1" id="KW-0812">Transmembrane</keyword>
<evidence type="ECO:0000256" key="1">
    <source>
        <dbReference type="SAM" id="Phobius"/>
    </source>
</evidence>
<gene>
    <name evidence="2" type="ORF">E1I69_08380</name>
</gene>
<keyword evidence="3" id="KW-1185">Reference proteome</keyword>
<dbReference type="AlphaFoldDB" id="A0A4S3PTN6"/>
<evidence type="ECO:0000313" key="3">
    <source>
        <dbReference type="Proteomes" id="UP000306477"/>
    </source>
</evidence>
<name>A0A4S3PTN6_9BACI</name>
<dbReference type="Proteomes" id="UP000306477">
    <property type="component" value="Unassembled WGS sequence"/>
</dbReference>
<keyword evidence="1" id="KW-1133">Transmembrane helix</keyword>
<feature type="transmembrane region" description="Helical" evidence="1">
    <location>
        <begin position="55"/>
        <end position="76"/>
    </location>
</feature>
<comment type="caution">
    <text evidence="2">The sequence shown here is derived from an EMBL/GenBank/DDBJ whole genome shotgun (WGS) entry which is preliminary data.</text>
</comment>
<reference evidence="2 3" key="1">
    <citation type="journal article" date="2019" name="Indoor Air">
        <title>Impacts of indoor surface finishes on bacterial viability.</title>
        <authorList>
            <person name="Hu J."/>
            <person name="Maamar S.B."/>
            <person name="Glawe A.J."/>
            <person name="Gottel N."/>
            <person name="Gilbert J.A."/>
            <person name="Hartmann E.M."/>
        </authorList>
    </citation>
    <scope>NUCLEOTIDE SEQUENCE [LARGE SCALE GENOMIC DNA]</scope>
    <source>
        <strain evidence="2 3">AF060A6</strain>
    </source>
</reference>
<feature type="transmembrane region" description="Helical" evidence="1">
    <location>
        <begin position="159"/>
        <end position="178"/>
    </location>
</feature>
<proteinExistence type="predicted"/>
<organism evidence="2 3">
    <name type="scientific">Bacillus timonensis</name>
    <dbReference type="NCBI Taxonomy" id="1033734"/>
    <lineage>
        <taxon>Bacteria</taxon>
        <taxon>Bacillati</taxon>
        <taxon>Bacillota</taxon>
        <taxon>Bacilli</taxon>
        <taxon>Bacillales</taxon>
        <taxon>Bacillaceae</taxon>
        <taxon>Bacillus</taxon>
    </lineage>
</organism>
<dbReference type="InterPro" id="IPR009574">
    <property type="entry name" value="DUF1189"/>
</dbReference>
<feature type="transmembrane region" description="Helical" evidence="1">
    <location>
        <begin position="132"/>
        <end position="153"/>
    </location>
</feature>